<dbReference type="EMBL" id="JBHSWD010000003">
    <property type="protein sequence ID" value="MFC6593077.1"/>
    <property type="molecule type" value="Genomic_DNA"/>
</dbReference>
<sequence length="81" mass="9147">MLAQIDDVLEGYHTAQDFGEIEGVIDRVEALLLAGHHVHLTHHRVKRRTVHPLLRDVQPDAYGRINFKRLWVGAGSVPPAH</sequence>
<evidence type="ECO:0000313" key="2">
    <source>
        <dbReference type="EMBL" id="MFC6593077.1"/>
    </source>
</evidence>
<keyword evidence="3" id="KW-1185">Reference proteome</keyword>
<name>A0ABW1YFC1_9DEIO</name>
<proteinExistence type="predicted"/>
<evidence type="ECO:0000313" key="3">
    <source>
        <dbReference type="Proteomes" id="UP001596297"/>
    </source>
</evidence>
<accession>A0ABW1YFC1</accession>
<dbReference type="RefSeq" id="WP_380084062.1">
    <property type="nucleotide sequence ID" value="NZ_JBHSWD010000003.1"/>
</dbReference>
<evidence type="ECO:0000313" key="1">
    <source>
        <dbReference type="EMBL" id="MFC6592947.1"/>
    </source>
</evidence>
<reference evidence="2" key="3">
    <citation type="submission" date="2024-09" db="EMBL/GenBank/DDBJ databases">
        <authorList>
            <person name="Sun Q."/>
            <person name="Mori K."/>
        </authorList>
    </citation>
    <scope>NUCLEOTIDE SEQUENCE</scope>
    <source>
        <strain evidence="2">NBRC 112440</strain>
    </source>
</reference>
<reference evidence="3" key="2">
    <citation type="journal article" date="2019" name="Int. J. Syst. Evol. Microbiol.">
        <title>The Global Catalogue of Microorganisms (GCM) 10K type strain sequencing project: providing services to taxonomists for standard genome sequencing and annotation.</title>
        <authorList>
            <consortium name="The Broad Institute Genomics Platform"/>
            <consortium name="The Broad Institute Genome Sequencing Center for Infectious Disease"/>
            <person name="Wu L."/>
            <person name="Ma J."/>
        </authorList>
    </citation>
    <scope>NUCLEOTIDE SEQUENCE [LARGE SCALE GENOMIC DNA]</scope>
    <source>
        <strain evidence="3">CGMCC 1.15772</strain>
    </source>
</reference>
<reference evidence="2" key="1">
    <citation type="journal article" date="2014" name="Int. J. Syst. Evol. Microbiol.">
        <title>Complete genome of a new Firmicutes species belonging to the dominant human colonic microbiota ('Ruminococcus bicirculans') reveals two chromosomes and a selective capacity to utilize plant glucans.</title>
        <authorList>
            <consortium name="NISC Comparative Sequencing Program"/>
            <person name="Wegmann U."/>
            <person name="Louis P."/>
            <person name="Goesmann A."/>
            <person name="Henrissat B."/>
            <person name="Duncan S.H."/>
            <person name="Flint H.J."/>
        </authorList>
    </citation>
    <scope>NUCLEOTIDE SEQUENCE</scope>
    <source>
        <strain evidence="2">NBRC 112440</strain>
    </source>
</reference>
<dbReference type="Proteomes" id="UP001596297">
    <property type="component" value="Unassembled WGS sequence"/>
</dbReference>
<gene>
    <name evidence="1" type="ORF">ACFP81_13675</name>
    <name evidence="2" type="ORF">ACFP81_14380</name>
</gene>
<dbReference type="EMBL" id="JBHSWD010000003">
    <property type="protein sequence ID" value="MFC6592947.1"/>
    <property type="molecule type" value="Genomic_DNA"/>
</dbReference>
<organism evidence="2 3">
    <name type="scientific">Deinococcus lacus</name>
    <dbReference type="NCBI Taxonomy" id="392561"/>
    <lineage>
        <taxon>Bacteria</taxon>
        <taxon>Thermotogati</taxon>
        <taxon>Deinococcota</taxon>
        <taxon>Deinococci</taxon>
        <taxon>Deinococcales</taxon>
        <taxon>Deinococcaceae</taxon>
        <taxon>Deinococcus</taxon>
    </lineage>
</organism>
<protein>
    <submittedName>
        <fullName evidence="2">Uncharacterized protein</fullName>
    </submittedName>
</protein>
<comment type="caution">
    <text evidence="2">The sequence shown here is derived from an EMBL/GenBank/DDBJ whole genome shotgun (WGS) entry which is preliminary data.</text>
</comment>